<feature type="signal peptide" evidence="1">
    <location>
        <begin position="1"/>
        <end position="23"/>
    </location>
</feature>
<evidence type="ECO:0000313" key="2">
    <source>
        <dbReference type="EMBL" id="HFN00294.1"/>
    </source>
</evidence>
<keyword evidence="1" id="KW-0732">Signal</keyword>
<proteinExistence type="predicted"/>
<evidence type="ECO:0000256" key="1">
    <source>
        <dbReference type="SAM" id="SignalP"/>
    </source>
</evidence>
<protein>
    <recommendedName>
        <fullName evidence="3">VCBS repeat-containing protein</fullName>
    </recommendedName>
</protein>
<organism evidence="2">
    <name type="scientific">Oscillatoriales cyanobacterium SpSt-418</name>
    <dbReference type="NCBI Taxonomy" id="2282169"/>
    <lineage>
        <taxon>Bacteria</taxon>
        <taxon>Bacillati</taxon>
        <taxon>Cyanobacteriota</taxon>
        <taxon>Cyanophyceae</taxon>
        <taxon>Oscillatoriophycideae</taxon>
        <taxon>Oscillatoriales</taxon>
    </lineage>
</organism>
<dbReference type="InterPro" id="IPR028994">
    <property type="entry name" value="Integrin_alpha_N"/>
</dbReference>
<sequence>MNWKIGRSLLFAVPLLFAGQAWAATEFKIGSDTASVRDRVVSSGPIKVNISFDPISFDKPNAPTEDNLKYEIFYNNQSKISDVATTFYTGEVSLKDLDADGTAEVLVETFTGGAHCCTNTLIYTWRNNQFVKVDAGTRDGGGGNFVDIDDDGKLEFATFDQSFLYLFSSYAGSYPPSNIYDFKNGRLVDTTRQYPKYLRSTAWKMYQALVESKKNEGEINGILAGYVAQKALLGEFEEGWKLMLANYDRSSDWGFDIYDKNGKVIGRHPDFPSALRAHLKATGYIK</sequence>
<accession>A0A7C3PH90</accession>
<dbReference type="AlphaFoldDB" id="A0A7C3PH90"/>
<dbReference type="EMBL" id="DSRU01000316">
    <property type="protein sequence ID" value="HFN00294.1"/>
    <property type="molecule type" value="Genomic_DNA"/>
</dbReference>
<name>A0A7C3PH90_9CYAN</name>
<reference evidence="2" key="1">
    <citation type="journal article" date="2020" name="mSystems">
        <title>Genome- and Community-Level Interaction Insights into Carbon Utilization and Element Cycling Functions of Hydrothermarchaeota in Hydrothermal Sediment.</title>
        <authorList>
            <person name="Zhou Z."/>
            <person name="Liu Y."/>
            <person name="Xu W."/>
            <person name="Pan J."/>
            <person name="Luo Z.H."/>
            <person name="Li M."/>
        </authorList>
    </citation>
    <scope>NUCLEOTIDE SEQUENCE [LARGE SCALE GENOMIC DNA]</scope>
    <source>
        <strain evidence="2">SpSt-418</strain>
    </source>
</reference>
<dbReference type="SUPFAM" id="SSF69318">
    <property type="entry name" value="Integrin alpha N-terminal domain"/>
    <property type="match status" value="1"/>
</dbReference>
<feature type="chain" id="PRO_5028339312" description="VCBS repeat-containing protein" evidence="1">
    <location>
        <begin position="24"/>
        <end position="286"/>
    </location>
</feature>
<comment type="caution">
    <text evidence="2">The sequence shown here is derived from an EMBL/GenBank/DDBJ whole genome shotgun (WGS) entry which is preliminary data.</text>
</comment>
<gene>
    <name evidence="2" type="ORF">ENR64_21625</name>
</gene>
<evidence type="ECO:0008006" key="3">
    <source>
        <dbReference type="Google" id="ProtNLM"/>
    </source>
</evidence>